<accession>A0A3D2SH02</accession>
<dbReference type="InterPro" id="IPR002781">
    <property type="entry name" value="TM_pro_TauE-like"/>
</dbReference>
<dbReference type="Pfam" id="PF01925">
    <property type="entry name" value="TauE"/>
    <property type="match status" value="1"/>
</dbReference>
<dbReference type="GO" id="GO:0005886">
    <property type="term" value="C:plasma membrane"/>
    <property type="evidence" value="ECO:0007669"/>
    <property type="project" value="UniProtKB-SubCell"/>
</dbReference>
<evidence type="ECO:0000256" key="2">
    <source>
        <dbReference type="ARBA" id="ARBA00022692"/>
    </source>
</evidence>
<evidence type="ECO:0000256" key="5">
    <source>
        <dbReference type="RuleBase" id="RU363041"/>
    </source>
</evidence>
<keyword evidence="4 5" id="KW-0472">Membrane</keyword>
<dbReference type="AlphaFoldDB" id="A0A3D2SH02"/>
<organism evidence="6 7">
    <name type="scientific">Bacteroides graminisolvens</name>
    <dbReference type="NCBI Taxonomy" id="477666"/>
    <lineage>
        <taxon>Bacteria</taxon>
        <taxon>Pseudomonadati</taxon>
        <taxon>Bacteroidota</taxon>
        <taxon>Bacteroidia</taxon>
        <taxon>Bacteroidales</taxon>
        <taxon>Bacteroidaceae</taxon>
        <taxon>Bacteroides</taxon>
    </lineage>
</organism>
<dbReference type="PROSITE" id="PS51257">
    <property type="entry name" value="PROKAR_LIPOPROTEIN"/>
    <property type="match status" value="1"/>
</dbReference>
<keyword evidence="5" id="KW-1003">Cell membrane</keyword>
<feature type="transmembrane region" description="Helical" evidence="5">
    <location>
        <begin position="277"/>
        <end position="294"/>
    </location>
</feature>
<evidence type="ECO:0000256" key="1">
    <source>
        <dbReference type="ARBA" id="ARBA00004141"/>
    </source>
</evidence>
<reference evidence="6 7" key="1">
    <citation type="journal article" date="2018" name="Nat. Biotechnol.">
        <title>A standardized bacterial taxonomy based on genome phylogeny substantially revises the tree of life.</title>
        <authorList>
            <person name="Parks D.H."/>
            <person name="Chuvochina M."/>
            <person name="Waite D.W."/>
            <person name="Rinke C."/>
            <person name="Skarshewski A."/>
            <person name="Chaumeil P.A."/>
            <person name="Hugenholtz P."/>
        </authorList>
    </citation>
    <scope>NUCLEOTIDE SEQUENCE [LARGE SCALE GENOMIC DNA]</scope>
    <source>
        <strain evidence="6">UBA9667</strain>
    </source>
</reference>
<dbReference type="PANTHER" id="PTHR43701:SF12">
    <property type="entry name" value="MEMBRANE TRANSPORTER PROTEIN YTNM-RELATED"/>
    <property type="match status" value="1"/>
</dbReference>
<feature type="transmembrane region" description="Helical" evidence="5">
    <location>
        <begin position="6"/>
        <end position="26"/>
    </location>
</feature>
<comment type="similarity">
    <text evidence="5">Belongs to the 4-toluene sulfonate uptake permease (TSUP) (TC 2.A.102) family.</text>
</comment>
<feature type="transmembrane region" description="Helical" evidence="5">
    <location>
        <begin position="216"/>
        <end position="238"/>
    </location>
</feature>
<keyword evidence="2 5" id="KW-0812">Transmembrane</keyword>
<evidence type="ECO:0000256" key="4">
    <source>
        <dbReference type="ARBA" id="ARBA00023136"/>
    </source>
</evidence>
<gene>
    <name evidence="6" type="ORF">DHW31_10105</name>
</gene>
<dbReference type="EMBL" id="DPVG01000375">
    <property type="protein sequence ID" value="HCK25109.1"/>
    <property type="molecule type" value="Genomic_DNA"/>
</dbReference>
<evidence type="ECO:0000256" key="3">
    <source>
        <dbReference type="ARBA" id="ARBA00022989"/>
    </source>
</evidence>
<evidence type="ECO:0000313" key="6">
    <source>
        <dbReference type="EMBL" id="HCK25109.1"/>
    </source>
</evidence>
<name>A0A3D2SH02_9BACE</name>
<protein>
    <recommendedName>
        <fullName evidence="5">Probable membrane transporter protein</fullName>
    </recommendedName>
</protein>
<dbReference type="Proteomes" id="UP000263098">
    <property type="component" value="Unassembled WGS sequence"/>
</dbReference>
<evidence type="ECO:0000313" key="7">
    <source>
        <dbReference type="Proteomes" id="UP000263098"/>
    </source>
</evidence>
<feature type="transmembrane region" description="Helical" evidence="5">
    <location>
        <begin position="244"/>
        <end position="265"/>
    </location>
</feature>
<sequence>MDRSKKTSFLWLLCLMIACLIILFFSNSDIKHIGPPEYTIIFLLFAISAFCEYIDSSLGMGYGTTLTPLLLTLGAVRIDIVPAILFAELLSGFFAGIRHHQEGNVNLISDKKIRTAFLYLAIPSVLGVIIATLLGSYFLGIAQQYANLYIGLMIITIGLYITYNFYFRKGKQTSFSKLKLMTLGTVAAFNKGVSGGGYGPLLTGGQITAGISDKQAIVVTSLCEGFTCLVGLLTYFAFGGTLNYFYVIPLCLGSVLSVIPAAKTIKILPENTLRKGIGWATLLLGCLTLWKFLIK</sequence>
<feature type="transmembrane region" description="Helical" evidence="5">
    <location>
        <begin position="116"/>
        <end position="139"/>
    </location>
</feature>
<comment type="caution">
    <text evidence="6">The sequence shown here is derived from an EMBL/GenBank/DDBJ whole genome shotgun (WGS) entry which is preliminary data.</text>
</comment>
<dbReference type="InterPro" id="IPR051598">
    <property type="entry name" value="TSUP/Inactive_protease-like"/>
</dbReference>
<feature type="transmembrane region" description="Helical" evidence="5">
    <location>
        <begin position="145"/>
        <end position="167"/>
    </location>
</feature>
<feature type="transmembrane region" description="Helical" evidence="5">
    <location>
        <begin position="75"/>
        <end position="95"/>
    </location>
</feature>
<dbReference type="PANTHER" id="PTHR43701">
    <property type="entry name" value="MEMBRANE TRANSPORTER PROTEIN MJ0441-RELATED"/>
    <property type="match status" value="1"/>
</dbReference>
<proteinExistence type="inferred from homology"/>
<comment type="subcellular location">
    <subcellularLocation>
        <location evidence="5">Cell membrane</location>
        <topology evidence="5">Multi-pass membrane protein</topology>
    </subcellularLocation>
    <subcellularLocation>
        <location evidence="1">Membrane</location>
        <topology evidence="1">Multi-pass membrane protein</topology>
    </subcellularLocation>
</comment>
<keyword evidence="3 5" id="KW-1133">Transmembrane helix</keyword>